<dbReference type="InterPro" id="IPR059112">
    <property type="entry name" value="CysZ/EI24"/>
</dbReference>
<feature type="transmembrane region" description="Helical" evidence="5">
    <location>
        <begin position="202"/>
        <end position="223"/>
    </location>
</feature>
<feature type="transmembrane region" description="Helical" evidence="5">
    <location>
        <begin position="132"/>
        <end position="155"/>
    </location>
</feature>
<name>A0AAD5LEJ5_PYTIN</name>
<dbReference type="InterPro" id="IPR052786">
    <property type="entry name" value="Spore_wall_assembly"/>
</dbReference>
<reference evidence="6" key="1">
    <citation type="submission" date="2021-12" db="EMBL/GenBank/DDBJ databases">
        <title>Prjna785345.</title>
        <authorList>
            <person name="Rujirawat T."/>
            <person name="Krajaejun T."/>
        </authorList>
    </citation>
    <scope>NUCLEOTIDE SEQUENCE</scope>
    <source>
        <strain evidence="6">Pi057C3</strain>
    </source>
</reference>
<proteinExistence type="predicted"/>
<evidence type="ECO:0000256" key="3">
    <source>
        <dbReference type="ARBA" id="ARBA00022989"/>
    </source>
</evidence>
<dbReference type="EMBL" id="JAKCXM010000350">
    <property type="protein sequence ID" value="KAJ0395342.1"/>
    <property type="molecule type" value="Genomic_DNA"/>
</dbReference>
<evidence type="ECO:0000256" key="1">
    <source>
        <dbReference type="ARBA" id="ARBA00004141"/>
    </source>
</evidence>
<dbReference type="PANTHER" id="PTHR34292:SF2">
    <property type="entry name" value="OUTER SPORE WALL PROTEIN LDS1"/>
    <property type="match status" value="1"/>
</dbReference>
<gene>
    <name evidence="6" type="ORF">P43SY_006404</name>
</gene>
<evidence type="ECO:0000256" key="5">
    <source>
        <dbReference type="SAM" id="Phobius"/>
    </source>
</evidence>
<sequence>MTTYVAQGVAYFLTHPRLWLKALCPLLLTLVVAVASVVVVFSAAFAPQAHALHDAGVPSALAWILSLLLVVIEIFLVTFIYSLVVLPCYQDEVFEMVLINRGLGDLVHQDQRHSSCARVCAAMCRVSVLCRLLLLIVSLPLNLLPVVGTWIYVWLNGLLLAWEYHLYYFELKGLRYADQKTVIDARKAQYSSFGMQALFLEMIPGVGPFFLFTNTVGAALFAVELERDGVVDKCVTTENGTAQAQHEGYHVV</sequence>
<keyword evidence="3 5" id="KW-1133">Transmembrane helix</keyword>
<dbReference type="PANTHER" id="PTHR34292">
    <property type="entry name" value="OUTER SPORE WALL PROTEIN LDS1"/>
    <property type="match status" value="1"/>
</dbReference>
<accession>A0AAD5LEJ5</accession>
<feature type="transmembrane region" description="Helical" evidence="5">
    <location>
        <begin position="60"/>
        <end position="86"/>
    </location>
</feature>
<comment type="caution">
    <text evidence="6">The sequence shown here is derived from an EMBL/GenBank/DDBJ whole genome shotgun (WGS) entry which is preliminary data.</text>
</comment>
<organism evidence="6 7">
    <name type="scientific">Pythium insidiosum</name>
    <name type="common">Pythiosis disease agent</name>
    <dbReference type="NCBI Taxonomy" id="114742"/>
    <lineage>
        <taxon>Eukaryota</taxon>
        <taxon>Sar</taxon>
        <taxon>Stramenopiles</taxon>
        <taxon>Oomycota</taxon>
        <taxon>Peronosporomycetes</taxon>
        <taxon>Pythiales</taxon>
        <taxon>Pythiaceae</taxon>
        <taxon>Pythium</taxon>
    </lineage>
</organism>
<keyword evidence="2 5" id="KW-0812">Transmembrane</keyword>
<keyword evidence="7" id="KW-1185">Reference proteome</keyword>
<dbReference type="Proteomes" id="UP001209570">
    <property type="component" value="Unassembled WGS sequence"/>
</dbReference>
<evidence type="ECO:0000313" key="6">
    <source>
        <dbReference type="EMBL" id="KAJ0395342.1"/>
    </source>
</evidence>
<dbReference type="AlphaFoldDB" id="A0AAD5LEJ5"/>
<protein>
    <submittedName>
        <fullName evidence="6">Uncharacterized protein</fullName>
    </submittedName>
</protein>
<dbReference type="Pfam" id="PF07264">
    <property type="entry name" value="EI24"/>
    <property type="match status" value="1"/>
</dbReference>
<evidence type="ECO:0000313" key="7">
    <source>
        <dbReference type="Proteomes" id="UP001209570"/>
    </source>
</evidence>
<feature type="transmembrane region" description="Helical" evidence="5">
    <location>
        <begin position="22"/>
        <end position="45"/>
    </location>
</feature>
<keyword evidence="4 5" id="KW-0472">Membrane</keyword>
<evidence type="ECO:0000256" key="2">
    <source>
        <dbReference type="ARBA" id="ARBA00022692"/>
    </source>
</evidence>
<evidence type="ECO:0000256" key="4">
    <source>
        <dbReference type="ARBA" id="ARBA00023136"/>
    </source>
</evidence>
<comment type="subcellular location">
    <subcellularLocation>
        <location evidence="1">Membrane</location>
        <topology evidence="1">Multi-pass membrane protein</topology>
    </subcellularLocation>
</comment>